<reference evidence="12" key="1">
    <citation type="submission" date="2016-07" db="EMBL/GenBank/DDBJ databases">
        <authorList>
            <person name="Florea S."/>
            <person name="Webb J.S."/>
            <person name="Jaromczyk J."/>
            <person name="Schardl C.L."/>
        </authorList>
    </citation>
    <scope>NUCLEOTIDE SEQUENCE [LARGE SCALE GENOMIC DNA]</scope>
    <source>
        <strain evidence="12">CDC-D5610</strain>
    </source>
</reference>
<dbReference type="PROSITE" id="PS00409">
    <property type="entry name" value="PROKAR_NTER_METHYL"/>
    <property type="match status" value="1"/>
</dbReference>
<gene>
    <name evidence="11" type="primary">xcpW</name>
    <name evidence="11" type="ORF">clem_06125</name>
</gene>
<dbReference type="PANTHER" id="PTHR39583:SF2">
    <property type="entry name" value="TYPE II SECRETION SYSTEM PROTEIN J"/>
    <property type="match status" value="1"/>
</dbReference>
<dbReference type="Pfam" id="PF07963">
    <property type="entry name" value="N_methyl"/>
    <property type="match status" value="1"/>
</dbReference>
<keyword evidence="6" id="KW-0997">Cell inner membrane</keyword>
<dbReference type="InterPro" id="IPR012902">
    <property type="entry name" value="N_methyl_site"/>
</dbReference>
<dbReference type="RefSeq" id="WP_094090806.1">
    <property type="nucleotide sequence ID" value="NZ_CP016397.1"/>
</dbReference>
<evidence type="ECO:0000256" key="6">
    <source>
        <dbReference type="ARBA" id="ARBA00022519"/>
    </source>
</evidence>
<protein>
    <recommendedName>
        <fullName evidence="3">Type II secretion system protein J</fullName>
    </recommendedName>
</protein>
<evidence type="ECO:0000256" key="10">
    <source>
        <dbReference type="SAM" id="Phobius"/>
    </source>
</evidence>
<comment type="similarity">
    <text evidence="2">Belongs to the GSP J family.</text>
</comment>
<feature type="transmembrane region" description="Helical" evidence="10">
    <location>
        <begin position="12"/>
        <end position="34"/>
    </location>
</feature>
<keyword evidence="7 10" id="KW-0812">Transmembrane</keyword>
<keyword evidence="9 10" id="KW-0472">Membrane</keyword>
<dbReference type="Gene3D" id="3.10.610.10">
    <property type="entry name" value="GSPII I/J protein-like"/>
    <property type="match status" value="1"/>
</dbReference>
<dbReference type="SUPFAM" id="SSF54523">
    <property type="entry name" value="Pili subunits"/>
    <property type="match status" value="1"/>
</dbReference>
<comment type="subcellular location">
    <subcellularLocation>
        <location evidence="1">Cell inner membrane</location>
        <topology evidence="1">Single-pass membrane protein</topology>
    </subcellularLocation>
</comment>
<evidence type="ECO:0000313" key="11">
    <source>
        <dbReference type="EMBL" id="ASQ45780.1"/>
    </source>
</evidence>
<evidence type="ECO:0000313" key="12">
    <source>
        <dbReference type="Proteomes" id="UP000201728"/>
    </source>
</evidence>
<dbReference type="InterPro" id="IPR045584">
    <property type="entry name" value="Pilin-like"/>
</dbReference>
<dbReference type="AlphaFoldDB" id="A0A222P1R7"/>
<organism evidence="11 12">
    <name type="scientific">Legionella clemsonensis</name>
    <dbReference type="NCBI Taxonomy" id="1867846"/>
    <lineage>
        <taxon>Bacteria</taxon>
        <taxon>Pseudomonadati</taxon>
        <taxon>Pseudomonadota</taxon>
        <taxon>Gammaproteobacteria</taxon>
        <taxon>Legionellales</taxon>
        <taxon>Legionellaceae</taxon>
        <taxon>Legionella</taxon>
    </lineage>
</organism>
<evidence type="ECO:0000256" key="3">
    <source>
        <dbReference type="ARBA" id="ARBA00021539"/>
    </source>
</evidence>
<dbReference type="Pfam" id="PF11612">
    <property type="entry name" value="T2SSJ"/>
    <property type="match status" value="1"/>
</dbReference>
<evidence type="ECO:0000256" key="4">
    <source>
        <dbReference type="ARBA" id="ARBA00022475"/>
    </source>
</evidence>
<dbReference type="InterPro" id="IPR051621">
    <property type="entry name" value="T2SS_protein_J"/>
</dbReference>
<evidence type="ECO:0000256" key="5">
    <source>
        <dbReference type="ARBA" id="ARBA00022481"/>
    </source>
</evidence>
<evidence type="ECO:0000256" key="1">
    <source>
        <dbReference type="ARBA" id="ARBA00004377"/>
    </source>
</evidence>
<keyword evidence="4" id="KW-1003">Cell membrane</keyword>
<evidence type="ECO:0000256" key="2">
    <source>
        <dbReference type="ARBA" id="ARBA00011084"/>
    </source>
</evidence>
<evidence type="ECO:0000256" key="9">
    <source>
        <dbReference type="ARBA" id="ARBA00023136"/>
    </source>
</evidence>
<evidence type="ECO:0000256" key="7">
    <source>
        <dbReference type="ARBA" id="ARBA00022692"/>
    </source>
</evidence>
<sequence length="205" mass="23763">MNKKAGFTLIEILIALAVFAILATVTSSVMYYAFNTRARVNQQADRLNNIQLALLLIERDTTQAIPRAVFGNEMHLFPAFIGQPQYFELTKLGFENPHSLEKRSNLQRIAYICNNNQLLRRIWSTLDSTNRDRYEDRIVLDNLVTCRFAYLNHNLQVLPEWRENAVQQNQKAEPLPKAIQINLTLKDWDKISLLFIIPEALYAVQ</sequence>
<keyword evidence="12" id="KW-1185">Reference proteome</keyword>
<accession>A0A222P1R7</accession>
<dbReference type="KEGG" id="lcd:clem_06125"/>
<dbReference type="NCBIfam" id="TIGR01711">
    <property type="entry name" value="gspJ"/>
    <property type="match status" value="1"/>
</dbReference>
<proteinExistence type="inferred from homology"/>
<dbReference type="NCBIfam" id="TIGR02532">
    <property type="entry name" value="IV_pilin_GFxxxE"/>
    <property type="match status" value="1"/>
</dbReference>
<evidence type="ECO:0000256" key="8">
    <source>
        <dbReference type="ARBA" id="ARBA00022989"/>
    </source>
</evidence>
<dbReference type="GO" id="GO:0015627">
    <property type="term" value="C:type II protein secretion system complex"/>
    <property type="evidence" value="ECO:0007669"/>
    <property type="project" value="InterPro"/>
</dbReference>
<dbReference type="Proteomes" id="UP000201728">
    <property type="component" value="Chromosome"/>
</dbReference>
<dbReference type="InterPro" id="IPR010055">
    <property type="entry name" value="T2SS_protein-GspJ"/>
</dbReference>
<keyword evidence="8 10" id="KW-1133">Transmembrane helix</keyword>
<dbReference type="EMBL" id="CP016397">
    <property type="protein sequence ID" value="ASQ45780.1"/>
    <property type="molecule type" value="Genomic_DNA"/>
</dbReference>
<name>A0A222P1R7_9GAMM</name>
<dbReference type="GO" id="GO:0015628">
    <property type="term" value="P:protein secretion by the type II secretion system"/>
    <property type="evidence" value="ECO:0007669"/>
    <property type="project" value="InterPro"/>
</dbReference>
<dbReference type="PANTHER" id="PTHR39583">
    <property type="entry name" value="TYPE II SECRETION SYSTEM PROTEIN J-RELATED"/>
    <property type="match status" value="1"/>
</dbReference>
<keyword evidence="5" id="KW-0488">Methylation</keyword>
<dbReference type="GO" id="GO:0005886">
    <property type="term" value="C:plasma membrane"/>
    <property type="evidence" value="ECO:0007669"/>
    <property type="project" value="UniProtKB-SubCell"/>
</dbReference>
<dbReference type="OrthoDB" id="9794345at2"/>